<evidence type="ECO:0000313" key="1">
    <source>
        <dbReference type="EMBL" id="SDE45743.1"/>
    </source>
</evidence>
<protein>
    <recommendedName>
        <fullName evidence="3">DUF3037 domain-containing protein</fullName>
    </recommendedName>
</protein>
<accession>A0A1G7D2M1</accession>
<reference evidence="2" key="1">
    <citation type="submission" date="2016-10" db="EMBL/GenBank/DDBJ databases">
        <authorList>
            <person name="Varghese N."/>
            <person name="Submissions S."/>
        </authorList>
    </citation>
    <scope>NUCLEOTIDE SEQUENCE [LARGE SCALE GENOMIC DNA]</scope>
    <source>
        <strain evidence="2">DSM 25329</strain>
    </source>
</reference>
<evidence type="ECO:0000313" key="2">
    <source>
        <dbReference type="Proteomes" id="UP000198748"/>
    </source>
</evidence>
<evidence type="ECO:0008006" key="3">
    <source>
        <dbReference type="Google" id="ProtNLM"/>
    </source>
</evidence>
<organism evidence="1 2">
    <name type="scientific">Dyadobacter soli</name>
    <dbReference type="NCBI Taxonomy" id="659014"/>
    <lineage>
        <taxon>Bacteria</taxon>
        <taxon>Pseudomonadati</taxon>
        <taxon>Bacteroidota</taxon>
        <taxon>Cytophagia</taxon>
        <taxon>Cytophagales</taxon>
        <taxon>Spirosomataceae</taxon>
        <taxon>Dyadobacter</taxon>
    </lineage>
</organism>
<name>A0A1G7D2M1_9BACT</name>
<dbReference type="Proteomes" id="UP000198748">
    <property type="component" value="Unassembled WGS sequence"/>
</dbReference>
<dbReference type="EMBL" id="FNAN01000005">
    <property type="protein sequence ID" value="SDE45743.1"/>
    <property type="molecule type" value="Genomic_DNA"/>
</dbReference>
<dbReference type="RefSeq" id="WP_090148587.1">
    <property type="nucleotide sequence ID" value="NZ_FNAN01000005.1"/>
</dbReference>
<proteinExistence type="predicted"/>
<gene>
    <name evidence="1" type="ORF">SAMN04487996_105103</name>
</gene>
<dbReference type="AlphaFoldDB" id="A0A1G7D2M1"/>
<dbReference type="OrthoDB" id="8199584at2"/>
<keyword evidence="2" id="KW-1185">Reference proteome</keyword>
<sequence>MSHLNFKYSLLKYIHSDLLGEALNIGILFTFPETGEVVFRYPSNFVRVRGAYGDGFSQSVVNGVLKGLAKSVDAFSRDQQRPINFYLEENDHSAMLNELLLRDATVLRFERVESAVLYAPAKKVVDDYYELFFRHYEENEPVRNKLDEEFISKRIKHLLASKAPDYTKLLRKDVVVSAPMLPEGSFTFDFAWKNEIDHFVKPVGFDLHDAKAINQKAATYFGYLTAISDAINGNAVDILTTRPQIKGLWQTYEKAVELIDAVKINKKIIEHDNFVDYADEIVNHGHMDV</sequence>
<dbReference type="STRING" id="659014.SAMN04487996_105103"/>